<comment type="caution">
    <text evidence="1">The sequence shown here is derived from an EMBL/GenBank/DDBJ whole genome shotgun (WGS) entry which is preliminary data.</text>
</comment>
<protein>
    <recommendedName>
        <fullName evidence="3">HNH endonuclease</fullName>
    </recommendedName>
</protein>
<evidence type="ECO:0008006" key="3">
    <source>
        <dbReference type="Google" id="ProtNLM"/>
    </source>
</evidence>
<proteinExistence type="predicted"/>
<evidence type="ECO:0000313" key="1">
    <source>
        <dbReference type="EMBL" id="OHX44577.1"/>
    </source>
</evidence>
<reference evidence="1 2" key="1">
    <citation type="submission" date="2016-07" db="EMBL/GenBank/DDBJ databases">
        <title>Bacillus oceanisediminis whole genome.</title>
        <authorList>
            <person name="Pal Y."/>
            <person name="Verma A."/>
            <person name="Mual P."/>
            <person name="Srinivasan K."/>
        </authorList>
    </citation>
    <scope>NUCLEOTIDE SEQUENCE [LARGE SCALE GENOMIC DNA]</scope>
    <source>
        <strain evidence="1 2">Bhandara28</strain>
    </source>
</reference>
<evidence type="ECO:0000313" key="2">
    <source>
        <dbReference type="Proteomes" id="UP000180194"/>
    </source>
</evidence>
<accession>A0ABX3CN61</accession>
<dbReference type="EMBL" id="MBRJ01000041">
    <property type="protein sequence ID" value="OHX44577.1"/>
    <property type="molecule type" value="Genomic_DNA"/>
</dbReference>
<gene>
    <name evidence="1" type="ORF">BBV17_25470</name>
</gene>
<organism evidence="1 2">
    <name type="scientific">Cytobacillus oceanisediminis</name>
    <dbReference type="NCBI Taxonomy" id="665099"/>
    <lineage>
        <taxon>Bacteria</taxon>
        <taxon>Bacillati</taxon>
        <taxon>Bacillota</taxon>
        <taxon>Bacilli</taxon>
        <taxon>Bacillales</taxon>
        <taxon>Bacillaceae</taxon>
        <taxon>Cytobacillus</taxon>
    </lineage>
</organism>
<dbReference type="RefSeq" id="WP_009335726.1">
    <property type="nucleotide sequence ID" value="NZ_MBRJ01000041.1"/>
</dbReference>
<keyword evidence="2" id="KW-1185">Reference proteome</keyword>
<dbReference type="Proteomes" id="UP000180194">
    <property type="component" value="Unassembled WGS sequence"/>
</dbReference>
<sequence>MEGTCALCHNYSDLLESHRIPKFITRSIKKHSFTKRLRNASDPNKPVQDSDKDYLLCATCEERFSKKETLFNQKVLQPFRSKRLTSFNYDEWLYYFITSVSWRTLYYDVMEADQLLERGFNEKSIPAIKQAEQNMREYLLGEKKFLENIDNHIVFIHEENVLNNSSYDYSTFCNGAFGYLYGQKSTGSLYVLHVLAGIMIVSIIKKSPAERWKNTFVKMEPGKIKSTQIVSSPVIGELEYQKEQIAKAMKNMSKSQQEELIKKIEKDPEGFLKSSSAIKYKKQ</sequence>
<name>A0ABX3CN61_9BACI</name>